<name>A0ABT2JLY7_9PSEU</name>
<evidence type="ECO:0000313" key="2">
    <source>
        <dbReference type="Proteomes" id="UP001156441"/>
    </source>
</evidence>
<dbReference type="Proteomes" id="UP001156441">
    <property type="component" value="Unassembled WGS sequence"/>
</dbReference>
<proteinExistence type="predicted"/>
<sequence length="126" mass="13942">MQRIRPALEQLDTRIGLSNALASRRLYTDGAEVRFDYAHTIDGPGAHRAGSGLRRDWSRWRSRSRRSGGPCVLEAARRRLGTATMKDTVNTALRLAADEAGRRSNVSEAPHTLAAFGVADRAQAWR</sequence>
<accession>A0ABT2JLY7</accession>
<organism evidence="1 2">
    <name type="scientific">Actinophytocola gossypii</name>
    <dbReference type="NCBI Taxonomy" id="2812003"/>
    <lineage>
        <taxon>Bacteria</taxon>
        <taxon>Bacillati</taxon>
        <taxon>Actinomycetota</taxon>
        <taxon>Actinomycetes</taxon>
        <taxon>Pseudonocardiales</taxon>
        <taxon>Pseudonocardiaceae</taxon>
    </lineage>
</organism>
<protein>
    <submittedName>
        <fullName evidence="1">Uncharacterized protein</fullName>
    </submittedName>
</protein>
<comment type="caution">
    <text evidence="1">The sequence shown here is derived from an EMBL/GenBank/DDBJ whole genome shotgun (WGS) entry which is preliminary data.</text>
</comment>
<keyword evidence="2" id="KW-1185">Reference proteome</keyword>
<dbReference type="RefSeq" id="WP_260196261.1">
    <property type="nucleotide sequence ID" value="NZ_JAFFZE010000037.1"/>
</dbReference>
<gene>
    <name evidence="1" type="ORF">JT362_34810</name>
</gene>
<dbReference type="EMBL" id="JAFFZE010000037">
    <property type="protein sequence ID" value="MCT2588294.1"/>
    <property type="molecule type" value="Genomic_DNA"/>
</dbReference>
<evidence type="ECO:0000313" key="1">
    <source>
        <dbReference type="EMBL" id="MCT2588294.1"/>
    </source>
</evidence>
<reference evidence="1 2" key="1">
    <citation type="submission" date="2021-02" db="EMBL/GenBank/DDBJ databases">
        <title>Actinophytocola xerophila sp. nov., isolated from soil of cotton cropping field.</title>
        <authorList>
            <person name="Huang R."/>
            <person name="Chen X."/>
            <person name="Ge X."/>
            <person name="Liu W."/>
        </authorList>
    </citation>
    <scope>NUCLEOTIDE SEQUENCE [LARGE SCALE GENOMIC DNA]</scope>
    <source>
        <strain evidence="1 2">S1-96</strain>
    </source>
</reference>